<evidence type="ECO:0000313" key="3">
    <source>
        <dbReference type="Proteomes" id="UP000642571"/>
    </source>
</evidence>
<organism evidence="2 3">
    <name type="scientific">Pontibacillus salipaludis</name>
    <dbReference type="NCBI Taxonomy" id="1697394"/>
    <lineage>
        <taxon>Bacteria</taxon>
        <taxon>Bacillati</taxon>
        <taxon>Bacillota</taxon>
        <taxon>Bacilli</taxon>
        <taxon>Bacillales</taxon>
        <taxon>Bacillaceae</taxon>
        <taxon>Pontibacillus</taxon>
    </lineage>
</organism>
<dbReference type="InterPro" id="IPR051531">
    <property type="entry name" value="N-acetyltransferase"/>
</dbReference>
<protein>
    <submittedName>
        <fullName evidence="2">Acetyltransferase</fullName>
    </submittedName>
</protein>
<sequence>MERVYIRDYRMEDEPFLASMLQDPEMMMYIGEGKTRDDKGVHRFMRKILDTYDQNPSLGLKIIIRKEDEVKVGHAGIVPQTIEGTKEWEIGYWIARSYWGKGYATEVAQSLKLYGFRHLKAKKLISLIQPENMASRRIAEKNGMTIERLIQLSGKDVLVYAVLKE</sequence>
<dbReference type="PANTHER" id="PTHR43792">
    <property type="entry name" value="GNAT FAMILY, PUTATIVE (AFU_ORTHOLOGUE AFUA_3G00765)-RELATED-RELATED"/>
    <property type="match status" value="1"/>
</dbReference>
<reference evidence="3" key="1">
    <citation type="journal article" date="2019" name="Int. J. Syst. Evol. Microbiol.">
        <title>The Global Catalogue of Microorganisms (GCM) 10K type strain sequencing project: providing services to taxonomists for standard genome sequencing and annotation.</title>
        <authorList>
            <consortium name="The Broad Institute Genomics Platform"/>
            <consortium name="The Broad Institute Genome Sequencing Center for Infectious Disease"/>
            <person name="Wu L."/>
            <person name="Ma J."/>
        </authorList>
    </citation>
    <scope>NUCLEOTIDE SEQUENCE [LARGE SCALE GENOMIC DNA]</scope>
    <source>
        <strain evidence="3">CGMCC 1.15353</strain>
    </source>
</reference>
<name>A0ABQ1QGT6_9BACI</name>
<comment type="caution">
    <text evidence="2">The sequence shown here is derived from an EMBL/GenBank/DDBJ whole genome shotgun (WGS) entry which is preliminary data.</text>
</comment>
<gene>
    <name evidence="2" type="ORF">GCM10011389_36690</name>
</gene>
<dbReference type="SUPFAM" id="SSF55729">
    <property type="entry name" value="Acyl-CoA N-acyltransferases (Nat)"/>
    <property type="match status" value="1"/>
</dbReference>
<feature type="domain" description="N-acetyltransferase" evidence="1">
    <location>
        <begin position="4"/>
        <end position="165"/>
    </location>
</feature>
<dbReference type="Gene3D" id="3.40.630.30">
    <property type="match status" value="1"/>
</dbReference>
<keyword evidence="3" id="KW-1185">Reference proteome</keyword>
<dbReference type="Pfam" id="PF13302">
    <property type="entry name" value="Acetyltransf_3"/>
    <property type="match status" value="1"/>
</dbReference>
<evidence type="ECO:0000259" key="1">
    <source>
        <dbReference type="PROSITE" id="PS51186"/>
    </source>
</evidence>
<dbReference type="RefSeq" id="WP_188655824.1">
    <property type="nucleotide sequence ID" value="NZ_BMIN01000021.1"/>
</dbReference>
<dbReference type="PROSITE" id="PS51186">
    <property type="entry name" value="GNAT"/>
    <property type="match status" value="1"/>
</dbReference>
<dbReference type="Proteomes" id="UP000642571">
    <property type="component" value="Unassembled WGS sequence"/>
</dbReference>
<dbReference type="InterPro" id="IPR016181">
    <property type="entry name" value="Acyl_CoA_acyltransferase"/>
</dbReference>
<evidence type="ECO:0000313" key="2">
    <source>
        <dbReference type="EMBL" id="GGD25783.1"/>
    </source>
</evidence>
<dbReference type="PANTHER" id="PTHR43792:SF1">
    <property type="entry name" value="N-ACETYLTRANSFERASE DOMAIN-CONTAINING PROTEIN"/>
    <property type="match status" value="1"/>
</dbReference>
<accession>A0ABQ1QGT6</accession>
<proteinExistence type="predicted"/>
<dbReference type="EMBL" id="BMIN01000021">
    <property type="protein sequence ID" value="GGD25783.1"/>
    <property type="molecule type" value="Genomic_DNA"/>
</dbReference>
<dbReference type="InterPro" id="IPR000182">
    <property type="entry name" value="GNAT_dom"/>
</dbReference>